<feature type="region of interest" description="Disordered" evidence="1">
    <location>
        <begin position="55"/>
        <end position="144"/>
    </location>
</feature>
<protein>
    <submittedName>
        <fullName evidence="2">Antitoxin</fullName>
    </submittedName>
</protein>
<evidence type="ECO:0000313" key="3">
    <source>
        <dbReference type="Proteomes" id="UP001494902"/>
    </source>
</evidence>
<accession>A0ABV1KKF0</accession>
<dbReference type="RefSeq" id="WP_349302009.1">
    <property type="nucleotide sequence ID" value="NZ_JBEDNQ010000019.1"/>
</dbReference>
<organism evidence="2 3">
    <name type="scientific">Pseudonocardia nematodicida</name>
    <dbReference type="NCBI Taxonomy" id="1206997"/>
    <lineage>
        <taxon>Bacteria</taxon>
        <taxon>Bacillati</taxon>
        <taxon>Actinomycetota</taxon>
        <taxon>Actinomycetes</taxon>
        <taxon>Pseudonocardiales</taxon>
        <taxon>Pseudonocardiaceae</taxon>
        <taxon>Pseudonocardia</taxon>
    </lineage>
</organism>
<reference evidence="2 3" key="1">
    <citation type="submission" date="2024-03" db="EMBL/GenBank/DDBJ databases">
        <title>Draft genome sequence of Pseudonocardia nematodicida JCM 31783.</title>
        <authorList>
            <person name="Butdee W."/>
            <person name="Duangmal K."/>
        </authorList>
    </citation>
    <scope>NUCLEOTIDE SEQUENCE [LARGE SCALE GENOMIC DNA]</scope>
    <source>
        <strain evidence="2 3">JCM 31783</strain>
    </source>
</reference>
<feature type="compositionally biased region" description="Low complexity" evidence="1">
    <location>
        <begin position="93"/>
        <end position="103"/>
    </location>
</feature>
<evidence type="ECO:0000256" key="1">
    <source>
        <dbReference type="SAM" id="MobiDB-lite"/>
    </source>
</evidence>
<dbReference type="Proteomes" id="UP001494902">
    <property type="component" value="Unassembled WGS sequence"/>
</dbReference>
<dbReference type="InterPro" id="IPR028037">
    <property type="entry name" value="Antitoxin_Rv0909/MT0933"/>
</dbReference>
<comment type="caution">
    <text evidence="2">The sequence shown here is derived from an EMBL/GenBank/DDBJ whole genome shotgun (WGS) entry which is preliminary data.</text>
</comment>
<dbReference type="Pfam" id="PF14013">
    <property type="entry name" value="MT0933_antitox"/>
    <property type="match status" value="1"/>
</dbReference>
<keyword evidence="3" id="KW-1185">Reference proteome</keyword>
<sequence length="144" mass="14764">MSLFRRLAVLAGAAEAARRYARSNPDKAGRALDSAAQFVDKQTGGKYTNQIAGAARKAKDVAGIPQPGLGYGAPGTTPEAPAARPPVTRRPRATGSSSRGSLRPSRRRTPVASRAPDAPVRSDHDPGTRGAGVVVCGPPRDGAG</sequence>
<feature type="compositionally biased region" description="Low complexity" evidence="1">
    <location>
        <begin position="74"/>
        <end position="86"/>
    </location>
</feature>
<proteinExistence type="predicted"/>
<name>A0ABV1KKF0_9PSEU</name>
<dbReference type="EMBL" id="JBEDNQ010000019">
    <property type="protein sequence ID" value="MEQ3554937.1"/>
    <property type="molecule type" value="Genomic_DNA"/>
</dbReference>
<gene>
    <name evidence="2" type="ORF">WIS52_31110</name>
</gene>
<evidence type="ECO:0000313" key="2">
    <source>
        <dbReference type="EMBL" id="MEQ3554937.1"/>
    </source>
</evidence>